<dbReference type="AlphaFoldDB" id="A0A067PET5"/>
<dbReference type="Proteomes" id="UP000027265">
    <property type="component" value="Unassembled WGS sequence"/>
</dbReference>
<dbReference type="InParanoid" id="A0A067PET5"/>
<reference evidence="3" key="1">
    <citation type="journal article" date="2014" name="Proc. Natl. Acad. Sci. U.S.A.">
        <title>Extensive sampling of basidiomycete genomes demonstrates inadequacy of the white-rot/brown-rot paradigm for wood decay fungi.</title>
        <authorList>
            <person name="Riley R."/>
            <person name="Salamov A.A."/>
            <person name="Brown D.W."/>
            <person name="Nagy L.G."/>
            <person name="Floudas D."/>
            <person name="Held B.W."/>
            <person name="Levasseur A."/>
            <person name="Lombard V."/>
            <person name="Morin E."/>
            <person name="Otillar R."/>
            <person name="Lindquist E.A."/>
            <person name="Sun H."/>
            <person name="LaButti K.M."/>
            <person name="Schmutz J."/>
            <person name="Jabbour D."/>
            <person name="Luo H."/>
            <person name="Baker S.E."/>
            <person name="Pisabarro A.G."/>
            <person name="Walton J.D."/>
            <person name="Blanchette R.A."/>
            <person name="Henrissat B."/>
            <person name="Martin F."/>
            <person name="Cullen D."/>
            <person name="Hibbett D.S."/>
            <person name="Grigoriev I.V."/>
        </authorList>
    </citation>
    <scope>NUCLEOTIDE SEQUENCE [LARGE SCALE GENOMIC DNA]</scope>
    <source>
        <strain evidence="3">MUCL 33604</strain>
    </source>
</reference>
<dbReference type="SUPFAM" id="SSF81383">
    <property type="entry name" value="F-box domain"/>
    <property type="match status" value="1"/>
</dbReference>
<evidence type="ECO:0008006" key="4">
    <source>
        <dbReference type="Google" id="ProtNLM"/>
    </source>
</evidence>
<dbReference type="OrthoDB" id="2322499at2759"/>
<dbReference type="STRING" id="933084.A0A067PET5"/>
<feature type="region of interest" description="Disordered" evidence="1">
    <location>
        <begin position="32"/>
        <end position="74"/>
    </location>
</feature>
<accession>A0A067PET5</accession>
<organism evidence="2 3">
    <name type="scientific">Jaapia argillacea MUCL 33604</name>
    <dbReference type="NCBI Taxonomy" id="933084"/>
    <lineage>
        <taxon>Eukaryota</taxon>
        <taxon>Fungi</taxon>
        <taxon>Dikarya</taxon>
        <taxon>Basidiomycota</taxon>
        <taxon>Agaricomycotina</taxon>
        <taxon>Agaricomycetes</taxon>
        <taxon>Agaricomycetidae</taxon>
        <taxon>Jaapiales</taxon>
        <taxon>Jaapiaceae</taxon>
        <taxon>Jaapia</taxon>
    </lineage>
</organism>
<dbReference type="InterPro" id="IPR036047">
    <property type="entry name" value="F-box-like_dom_sf"/>
</dbReference>
<name>A0A067PET5_9AGAM</name>
<dbReference type="EMBL" id="KL197782">
    <property type="protein sequence ID" value="KDQ49522.1"/>
    <property type="molecule type" value="Genomic_DNA"/>
</dbReference>
<feature type="compositionally biased region" description="Acidic residues" evidence="1">
    <location>
        <begin position="32"/>
        <end position="42"/>
    </location>
</feature>
<gene>
    <name evidence="2" type="ORF">JAAARDRAFT_82213</name>
</gene>
<evidence type="ECO:0000313" key="2">
    <source>
        <dbReference type="EMBL" id="KDQ49522.1"/>
    </source>
</evidence>
<evidence type="ECO:0000256" key="1">
    <source>
        <dbReference type="SAM" id="MobiDB-lite"/>
    </source>
</evidence>
<protein>
    <recommendedName>
        <fullName evidence="4">F-box domain-containing protein</fullName>
    </recommendedName>
</protein>
<proteinExistence type="predicted"/>
<sequence>MVVPYGIHRPIRIWGADEHPLDHLRIFEVETDAEDSSDDETGSELKLVAPTSESSPPPKRSCSRTDASGSGKAGKAVPFPVLSTDILAQICRTCSPRELLSMAQVNKFLRKILLSRKFLPIWEGARKRERGVPDCPPYMSEPAWAQLLFGKVCQNCGGTRARMIDFRLLRRLCVECRTEHLHDSEDFEDSFPYDDPIIQELLPTTRHGPIFQPDAMCDEPQFYWGPDVVRMSKTLQCLEKDIRSRKPNAKKVLDDYIQSKRAQAELIETKAAAYELWGEKQEEEFVASQAILKKSRLLEIEVRLTVVGWTAEELDVVRDHAEVGKASRLTNQNWTRIYPILQSCLEGHKREGIRIAREEQAEYRFKIFTGLYRKFKETVDPTQWVLLPTEVEASHFKDIHALIHADLETASTPDLFSEVMNRFPVLIANWTELFETSVLRLLPTDLQGGYGEPISLSIATSLRSTASSQLSLAMHVFACGNSHAQSYVLGVQGAMFYYRDTFTSESAQKTTLAFSPRGLDAVSSIARMLDLEPETLGIVKLDQLDQKFLCKLCPPISKGGSLQKCTYTWRAAVQHYIEEISHEDPAWQLVSNAPSTFDPSWSQPAWICSHCVACIDKGMIRMVLIKHIQSSHRIPAPEEGKDFFFNPCCDRLQVRPENIRVNKAGVPIPPLDPNKLYQCRHCSHKKRGFRGGTAIESHLRDCHSIMGAIEGKDFGPK</sequence>
<evidence type="ECO:0000313" key="3">
    <source>
        <dbReference type="Proteomes" id="UP000027265"/>
    </source>
</evidence>
<dbReference type="HOGENOM" id="CLU_010790_5_0_1"/>
<dbReference type="CDD" id="cd09917">
    <property type="entry name" value="F-box_SF"/>
    <property type="match status" value="1"/>
</dbReference>
<keyword evidence="3" id="KW-1185">Reference proteome</keyword>